<dbReference type="Proteomes" id="UP001152888">
    <property type="component" value="Unassembled WGS sequence"/>
</dbReference>
<dbReference type="EMBL" id="CAKOFQ010008321">
    <property type="protein sequence ID" value="CAH2013419.1"/>
    <property type="molecule type" value="Genomic_DNA"/>
</dbReference>
<dbReference type="OrthoDB" id="6782731at2759"/>
<keyword evidence="2" id="KW-1185">Reference proteome</keyword>
<organism evidence="1 2">
    <name type="scientific">Acanthoscelides obtectus</name>
    <name type="common">Bean weevil</name>
    <name type="synonym">Bruchus obtectus</name>
    <dbReference type="NCBI Taxonomy" id="200917"/>
    <lineage>
        <taxon>Eukaryota</taxon>
        <taxon>Metazoa</taxon>
        <taxon>Ecdysozoa</taxon>
        <taxon>Arthropoda</taxon>
        <taxon>Hexapoda</taxon>
        <taxon>Insecta</taxon>
        <taxon>Pterygota</taxon>
        <taxon>Neoptera</taxon>
        <taxon>Endopterygota</taxon>
        <taxon>Coleoptera</taxon>
        <taxon>Polyphaga</taxon>
        <taxon>Cucujiformia</taxon>
        <taxon>Chrysomeloidea</taxon>
        <taxon>Chrysomelidae</taxon>
        <taxon>Bruchinae</taxon>
        <taxon>Bruchini</taxon>
        <taxon>Acanthoscelides</taxon>
    </lineage>
</organism>
<protein>
    <submittedName>
        <fullName evidence="1">Uncharacterized protein</fullName>
    </submittedName>
</protein>
<sequence length="393" mass="45880">MDSADKEIINNYLDTIKSNELNLQSRINKQQTILRDITTHYEITFQTIRDNEKIIVSHLNDLINNNKILREQDNVLSLSLTIDTIILELQALYEIISNLQTALSFARIHILHSAILDTNSISSILNYLSKDYSSERIPKFDHVIDYYSLFTTDVTIFDNIILFKIYAPLISNSFHYFSVFPVFQFNYTLIPKSQYLLFDLKNHWNTDHLCTEVANKYFCKHEDLLEADPCLVEIIKNGRNTYPITRIQQSRTLVQQISPSKVIICPREPTTVHSSCPEDGPIVISQPSLIELQRCSLEINQHKFYPSDRIDHETIFPLPAISLTNFTKQNLVDVTKFNLKTIQNLQISQRRQYPVPRSSHREDKCNHIFTSSINFHWLHHLPNFKEAKRSKKT</sequence>
<proteinExistence type="predicted"/>
<reference evidence="1" key="1">
    <citation type="submission" date="2022-03" db="EMBL/GenBank/DDBJ databases">
        <authorList>
            <person name="Sayadi A."/>
        </authorList>
    </citation>
    <scope>NUCLEOTIDE SEQUENCE</scope>
</reference>
<comment type="caution">
    <text evidence="1">The sequence shown here is derived from an EMBL/GenBank/DDBJ whole genome shotgun (WGS) entry which is preliminary data.</text>
</comment>
<accession>A0A9P0MFX2</accession>
<evidence type="ECO:0000313" key="1">
    <source>
        <dbReference type="EMBL" id="CAH2013419.1"/>
    </source>
</evidence>
<evidence type="ECO:0000313" key="2">
    <source>
        <dbReference type="Proteomes" id="UP001152888"/>
    </source>
</evidence>
<dbReference type="AlphaFoldDB" id="A0A9P0MFX2"/>
<gene>
    <name evidence="1" type="ORF">ACAOBT_LOCUS33458</name>
</gene>
<name>A0A9P0MFX2_ACAOB</name>